<sequence>MVQDPLTAFRLESRQTVKRDVPVLCGAHAEAGSSRLLIVCDTSMFHGIISLMME</sequence>
<evidence type="ECO:0000313" key="1">
    <source>
        <dbReference type="EMBL" id="OLY43553.1"/>
    </source>
</evidence>
<accession>A0A1R0F991</accession>
<comment type="caution">
    <text evidence="1">The sequence shown here is derived from an EMBL/GenBank/DDBJ whole genome shotgun (WGS) entry which is preliminary data.</text>
</comment>
<dbReference type="AlphaFoldDB" id="A0A1R0F991"/>
<dbReference type="Proteomes" id="UP000187344">
    <property type="component" value="Unassembled WGS sequence"/>
</dbReference>
<keyword evidence="2" id="KW-1185">Reference proteome</keyword>
<reference evidence="1 2" key="1">
    <citation type="submission" date="2016-12" db="EMBL/GenBank/DDBJ databases">
        <title>Comparative genomics of Bartonella apis.</title>
        <authorList>
            <person name="Engel P."/>
        </authorList>
    </citation>
    <scope>NUCLEOTIDE SEQUENCE [LARGE SCALE GENOMIC DNA]</scope>
    <source>
        <strain evidence="1 2">PEB0149</strain>
    </source>
</reference>
<proteinExistence type="predicted"/>
<name>A0A1R0F991_9HYPH</name>
<dbReference type="EMBL" id="LXYT01000001">
    <property type="protein sequence ID" value="OLY43553.1"/>
    <property type="molecule type" value="Genomic_DNA"/>
</dbReference>
<evidence type="ECO:0000313" key="2">
    <source>
        <dbReference type="Proteomes" id="UP000187344"/>
    </source>
</evidence>
<protein>
    <submittedName>
        <fullName evidence="1">Uncharacterized protein</fullName>
    </submittedName>
</protein>
<organism evidence="1 2">
    <name type="scientific">Bartonella apis</name>
    <dbReference type="NCBI Taxonomy" id="1686310"/>
    <lineage>
        <taxon>Bacteria</taxon>
        <taxon>Pseudomonadati</taxon>
        <taxon>Pseudomonadota</taxon>
        <taxon>Alphaproteobacteria</taxon>
        <taxon>Hyphomicrobiales</taxon>
        <taxon>Bartonellaceae</taxon>
        <taxon>Bartonella</taxon>
    </lineage>
</organism>
<gene>
    <name evidence="1" type="ORF">PEB0149_009800</name>
</gene>